<evidence type="ECO:0000313" key="1">
    <source>
        <dbReference type="EMBL" id="GBP95701.1"/>
    </source>
</evidence>
<gene>
    <name evidence="1" type="ORF">EVAR_71221_1</name>
</gene>
<dbReference type="EMBL" id="BGZK01002669">
    <property type="protein sequence ID" value="GBP95701.1"/>
    <property type="molecule type" value="Genomic_DNA"/>
</dbReference>
<name>A0A4C2A432_EUMVA</name>
<reference evidence="1 2" key="1">
    <citation type="journal article" date="2019" name="Commun. Biol.">
        <title>The bagworm genome reveals a unique fibroin gene that provides high tensile strength.</title>
        <authorList>
            <person name="Kono N."/>
            <person name="Nakamura H."/>
            <person name="Ohtoshi R."/>
            <person name="Tomita M."/>
            <person name="Numata K."/>
            <person name="Arakawa K."/>
        </authorList>
    </citation>
    <scope>NUCLEOTIDE SEQUENCE [LARGE SCALE GENOMIC DNA]</scope>
</reference>
<dbReference type="OrthoDB" id="8065733at2759"/>
<dbReference type="Proteomes" id="UP000299102">
    <property type="component" value="Unassembled WGS sequence"/>
</dbReference>
<accession>A0A4C2A432</accession>
<dbReference type="AlphaFoldDB" id="A0A4C2A432"/>
<keyword evidence="2" id="KW-1185">Reference proteome</keyword>
<proteinExistence type="predicted"/>
<protein>
    <submittedName>
        <fullName evidence="1">Uncharacterized protein</fullName>
    </submittedName>
</protein>
<sequence length="213" mass="24046">MSCAVDTPTCRPAAFGEAITDIKLALPTKLLQLQGKVFSGFQPHTARVHGRAVILTRSIYDTFKRFRELEESPRTYLFSPEDVLCERMYTNLMHREEDAQFVVPMMIKDDCSLGKVLRDETYTDDIITGCSSIENASKLQDDLVALLNLAKVEAILNSRPLCVLSSQLREIDVLTPGHFLLGESLVPLAEDMWDEASHPRTRLQIIQKSTRSF</sequence>
<organism evidence="1 2">
    <name type="scientific">Eumeta variegata</name>
    <name type="common">Bagworm moth</name>
    <name type="synonym">Eumeta japonica</name>
    <dbReference type="NCBI Taxonomy" id="151549"/>
    <lineage>
        <taxon>Eukaryota</taxon>
        <taxon>Metazoa</taxon>
        <taxon>Ecdysozoa</taxon>
        <taxon>Arthropoda</taxon>
        <taxon>Hexapoda</taxon>
        <taxon>Insecta</taxon>
        <taxon>Pterygota</taxon>
        <taxon>Neoptera</taxon>
        <taxon>Endopterygota</taxon>
        <taxon>Lepidoptera</taxon>
        <taxon>Glossata</taxon>
        <taxon>Ditrysia</taxon>
        <taxon>Tineoidea</taxon>
        <taxon>Psychidae</taxon>
        <taxon>Oiketicinae</taxon>
        <taxon>Eumeta</taxon>
    </lineage>
</organism>
<comment type="caution">
    <text evidence="1">The sequence shown here is derived from an EMBL/GenBank/DDBJ whole genome shotgun (WGS) entry which is preliminary data.</text>
</comment>
<evidence type="ECO:0000313" key="2">
    <source>
        <dbReference type="Proteomes" id="UP000299102"/>
    </source>
</evidence>